<proteinExistence type="predicted"/>
<dbReference type="Proteomes" id="UP001342631">
    <property type="component" value="Unassembled WGS sequence"/>
</dbReference>
<gene>
    <name evidence="1" type="ORF">ASNO1_45040</name>
</gene>
<accession>A0ABQ6QX54</accession>
<evidence type="ECO:0000313" key="1">
    <source>
        <dbReference type="EMBL" id="GMU08251.1"/>
    </source>
</evidence>
<organism evidence="1 2">
    <name type="scientific">Corallococcus caeni</name>
    <dbReference type="NCBI Taxonomy" id="3082388"/>
    <lineage>
        <taxon>Bacteria</taxon>
        <taxon>Pseudomonadati</taxon>
        <taxon>Myxococcota</taxon>
        <taxon>Myxococcia</taxon>
        <taxon>Myxococcales</taxon>
        <taxon>Cystobacterineae</taxon>
        <taxon>Myxococcaceae</taxon>
        <taxon>Corallococcus</taxon>
    </lineage>
</organism>
<protein>
    <submittedName>
        <fullName evidence="1">Uncharacterized protein</fullName>
    </submittedName>
</protein>
<dbReference type="EMBL" id="BTTX01000004">
    <property type="protein sequence ID" value="GMU08251.1"/>
    <property type="molecule type" value="Genomic_DNA"/>
</dbReference>
<sequence length="66" mass="7491">MGGLPSGCSAGCWGCECAGRGQRRARRPIRQRVHVRQPLGREGHFQMSRYFPICMVRETSRVSLEK</sequence>
<comment type="caution">
    <text evidence="1">The sequence shown here is derived from an EMBL/GenBank/DDBJ whole genome shotgun (WGS) entry which is preliminary data.</text>
</comment>
<keyword evidence="2" id="KW-1185">Reference proteome</keyword>
<reference evidence="1 2" key="1">
    <citation type="journal article" date="2024" name="Arch. Microbiol.">
        <title>Corallococcus caeni sp. nov., a novel myxobacterium isolated from activated sludge.</title>
        <authorList>
            <person name="Tomita S."/>
            <person name="Nakai R."/>
            <person name="Kuroda K."/>
            <person name="Kurashita H."/>
            <person name="Hatamoto M."/>
            <person name="Yamaguchi T."/>
            <person name="Narihiro T."/>
        </authorList>
    </citation>
    <scope>NUCLEOTIDE SEQUENCE [LARGE SCALE GENOMIC DNA]</scope>
    <source>
        <strain evidence="1 2">NO1</strain>
    </source>
</reference>
<evidence type="ECO:0000313" key="2">
    <source>
        <dbReference type="Proteomes" id="UP001342631"/>
    </source>
</evidence>
<name>A0ABQ6QX54_9BACT</name>